<dbReference type="SUPFAM" id="SSF56112">
    <property type="entry name" value="Protein kinase-like (PK-like)"/>
    <property type="match status" value="2"/>
</dbReference>
<evidence type="ECO:0000259" key="1">
    <source>
        <dbReference type="PROSITE" id="PS50011"/>
    </source>
</evidence>
<dbReference type="InterPro" id="IPR011009">
    <property type="entry name" value="Kinase-like_dom_sf"/>
</dbReference>
<proteinExistence type="predicted"/>
<comment type="caution">
    <text evidence="3">The sequence shown here is derived from an EMBL/GenBank/DDBJ whole genome shotgun (WGS) entry which is preliminary data.</text>
</comment>
<dbReference type="PROSITE" id="PS50965">
    <property type="entry name" value="NERD"/>
    <property type="match status" value="1"/>
</dbReference>
<dbReference type="EMBL" id="CAKLPX010000008">
    <property type="protein sequence ID" value="CAH0993399.1"/>
    <property type="molecule type" value="Genomic_DNA"/>
</dbReference>
<accession>A0ABM9AJI4</accession>
<dbReference type="Proteomes" id="UP000838100">
    <property type="component" value="Unassembled WGS sequence"/>
</dbReference>
<reference evidence="3" key="1">
    <citation type="submission" date="2021-12" db="EMBL/GenBank/DDBJ databases">
        <authorList>
            <person name="Rodrigo-Torres L."/>
            <person name="Arahal R. D."/>
            <person name="Lucena T."/>
        </authorList>
    </citation>
    <scope>NUCLEOTIDE SEQUENCE</scope>
    <source>
        <strain evidence="3">CECT 8267</strain>
    </source>
</reference>
<name>A0ABM9AJI4_9GAMM</name>
<sequence length="725" mass="81948">MAQHIEFGKPVNESEKWAFDYLAAELPEDYVVLTNIDIPTRNGQIMEVDTLIIGEWGVYIIDVKGYVGTLEVGHHVWLLDGRSSENYLSKASYIARVLAGRLKKKMPHGSHAPWCQGGVFVTGHEGHDIELIKHPDYAVYSIDDVIEKLTTAEGVNSQYQHRITDSQRRAVLEMIGQIDLVKQRNQQVQDFAKKTRLAKQQGFEVWVADYPQDNLELPWLLKIVVRSEFSNAEHRSQFETMLKQEFNTLQQLAGTSGVPYCAPLLDDGEQLVLPIRMPRGKPLEGLILADAQHRMEVVRSAVSALQQIHQRGCTVGCWKPSDIFITEDGEIEFLSVLNNVSFSDDLAGFRYSFGELLTDVRKIGQWFGGESESLDELRLYLAAAITGQSLLGLDDELLIEAGAVIDNRYQLVRRMMASETTEAWFAQHLLGRFNCGMTIYKNAEESYTQLEQQYRRLVGIYHPNLERVIDFDRLDDQGSFFITRVWIDAGTLAELDYTLNQAAILTCLKSLLGALSYAHTMGIYHGAICPDNIVLHEQPVLVNFTLGGEEFANHDSLKPYLPAADYELTESEKDLYCLLKSMVPLIEQLDLPLAASTKIDAILALDFSTELGGDYVDYFGLTHATAEIKALPEAFAEQWCLTDLYRQGLVLDMLNTPGPHLPSERLTAAFRQRGIVPTEEQYETAEIALYELKQVGVLEELGKKIRLTSDFWRDWEQQEQLPKTA</sequence>
<evidence type="ECO:0000259" key="2">
    <source>
        <dbReference type="PROSITE" id="PS50965"/>
    </source>
</evidence>
<protein>
    <submittedName>
        <fullName evidence="3">Uncharacterized protein</fullName>
    </submittedName>
</protein>
<dbReference type="Pfam" id="PF08378">
    <property type="entry name" value="NERD"/>
    <property type="match status" value="1"/>
</dbReference>
<dbReference type="RefSeq" id="WP_237446079.1">
    <property type="nucleotide sequence ID" value="NZ_CAKLPX010000008.1"/>
</dbReference>
<dbReference type="InterPro" id="IPR000719">
    <property type="entry name" value="Prot_kinase_dom"/>
</dbReference>
<organism evidence="3 4">
    <name type="scientific">Sinobacterium norvegicum</name>
    <dbReference type="NCBI Taxonomy" id="1641715"/>
    <lineage>
        <taxon>Bacteria</taxon>
        <taxon>Pseudomonadati</taxon>
        <taxon>Pseudomonadota</taxon>
        <taxon>Gammaproteobacteria</taxon>
        <taxon>Cellvibrionales</taxon>
        <taxon>Spongiibacteraceae</taxon>
        <taxon>Sinobacterium</taxon>
    </lineage>
</organism>
<gene>
    <name evidence="3" type="ORF">SIN8267_03548</name>
</gene>
<keyword evidence="4" id="KW-1185">Reference proteome</keyword>
<dbReference type="PROSITE" id="PS50011">
    <property type="entry name" value="PROTEIN_KINASE_DOM"/>
    <property type="match status" value="1"/>
</dbReference>
<dbReference type="InterPro" id="IPR011528">
    <property type="entry name" value="NERD"/>
</dbReference>
<feature type="domain" description="Protein kinase" evidence="1">
    <location>
        <begin position="409"/>
        <end position="725"/>
    </location>
</feature>
<evidence type="ECO:0000313" key="3">
    <source>
        <dbReference type="EMBL" id="CAH0993399.1"/>
    </source>
</evidence>
<feature type="domain" description="NERD" evidence="2">
    <location>
        <begin position="10"/>
        <end position="121"/>
    </location>
</feature>
<dbReference type="Gene3D" id="1.10.510.10">
    <property type="entry name" value="Transferase(Phosphotransferase) domain 1"/>
    <property type="match status" value="1"/>
</dbReference>
<evidence type="ECO:0000313" key="4">
    <source>
        <dbReference type="Proteomes" id="UP000838100"/>
    </source>
</evidence>